<dbReference type="InterPro" id="IPR031128">
    <property type="entry name" value="RNF14_RING-HC_Zfn"/>
</dbReference>
<dbReference type="OrthoDB" id="1431934at2759"/>
<dbReference type="Gene3D" id="1.20.120.1750">
    <property type="match status" value="1"/>
</dbReference>
<feature type="compositionally biased region" description="Basic and acidic residues" evidence="12">
    <location>
        <begin position="405"/>
        <end position="419"/>
    </location>
</feature>
<evidence type="ECO:0000313" key="17">
    <source>
        <dbReference type="RefSeq" id="XP_022099046.1"/>
    </source>
</evidence>
<dbReference type="Gene3D" id="2.20.25.20">
    <property type="match status" value="1"/>
</dbReference>
<comment type="similarity">
    <text evidence="10">Belongs to the RBR family. RNF14 subfamily.</text>
</comment>
<dbReference type="Pfam" id="PF05773">
    <property type="entry name" value="RWD"/>
    <property type="match status" value="1"/>
</dbReference>
<dbReference type="EC" id="2.3.2.31" evidence="3"/>
<comment type="pathway">
    <text evidence="2">Protein modification; protein ubiquitination.</text>
</comment>
<dbReference type="PROSITE" id="PS50908">
    <property type="entry name" value="RWD"/>
    <property type="match status" value="1"/>
</dbReference>
<dbReference type="CDD" id="cd16628">
    <property type="entry name" value="RING-HC_RBR_RNF14"/>
    <property type="match status" value="1"/>
</dbReference>
<dbReference type="OMA" id="EGCENEA"/>
<dbReference type="GO" id="GO:0061630">
    <property type="term" value="F:ubiquitin protein ligase activity"/>
    <property type="evidence" value="ECO:0007669"/>
    <property type="project" value="UniProtKB-EC"/>
</dbReference>
<keyword evidence="8" id="KW-0833">Ubl conjugation pathway</keyword>
<dbReference type="PANTHER" id="PTHR11685">
    <property type="entry name" value="RBR FAMILY RING FINGER AND IBR DOMAIN-CONTAINING"/>
    <property type="match status" value="1"/>
</dbReference>
<dbReference type="SMART" id="SM00647">
    <property type="entry name" value="IBR"/>
    <property type="match status" value="2"/>
</dbReference>
<evidence type="ECO:0000256" key="11">
    <source>
        <dbReference type="PROSITE-ProRule" id="PRU00175"/>
    </source>
</evidence>
<evidence type="ECO:0000256" key="9">
    <source>
        <dbReference type="ARBA" id="ARBA00022833"/>
    </source>
</evidence>
<dbReference type="Gene3D" id="3.30.40.10">
    <property type="entry name" value="Zinc/RING finger domain, C3HC4 (zinc finger)"/>
    <property type="match status" value="1"/>
</dbReference>
<sequence>METDDQVAQTDEVTALASIYEERIFLADGNNGGHFSAYLDLPEEFFIELHEASLVHRTRKLGCRLEEGHEGSSLLRINHLPPIVLNFKYPEDYPSRSAPTFTLSCKWLNVDKLSELRSHLDRIWDEHRGEVIIFQWTQFLIDDSLWVLRIQSSLSLGSAAVQLAQGDSTELADTSGPHSVKNKSVRGAGQLLQTLIDYDISERRRVFDESIHSCSVCFSEKAGVDCVMFQSCNHVYCKDCVRDYFMVQIKAGNVKALNCPDTECDSVAMPPQVYALVGEELFATYDRLLLQRTLEGMDDIVYCPRLSCQCPVMKDGESSLAVCSACGYSFCVLCNRVYHGVSPCVASEEEILKVLVEFEDGDEDCKVRLEKRYGKDLFKDLREEAEERRRQEELAELGRLKEAEERRKERELAEKEPLKQRMQNQRWKNNNTKQCPTCGTHIEKNQGCNMMKCTHCNKSFCWRCLQVLPHTYSCDSVFDYLQQAKTANEESTTGILASS</sequence>
<dbReference type="Gene3D" id="3.10.110.10">
    <property type="entry name" value="Ubiquitin Conjugating Enzyme"/>
    <property type="match status" value="1"/>
</dbReference>
<evidence type="ECO:0000256" key="4">
    <source>
        <dbReference type="ARBA" id="ARBA00022679"/>
    </source>
</evidence>
<accession>A0A8B7Z6U4</accession>
<keyword evidence="6" id="KW-0677">Repeat</keyword>
<dbReference type="SMART" id="SM00591">
    <property type="entry name" value="RWD"/>
    <property type="match status" value="1"/>
</dbReference>
<dbReference type="RefSeq" id="XP_022099046.1">
    <property type="nucleotide sequence ID" value="XM_022243354.1"/>
</dbReference>
<proteinExistence type="inferred from homology"/>
<feature type="domain" description="RWD" evidence="14">
    <location>
        <begin position="11"/>
        <end position="147"/>
    </location>
</feature>
<dbReference type="InterPro" id="IPR047548">
    <property type="entry name" value="Rcat_RBR_RNF14"/>
</dbReference>
<dbReference type="PROSITE" id="PS00518">
    <property type="entry name" value="ZF_RING_1"/>
    <property type="match status" value="1"/>
</dbReference>
<evidence type="ECO:0000256" key="5">
    <source>
        <dbReference type="ARBA" id="ARBA00022723"/>
    </source>
</evidence>
<dbReference type="GO" id="GO:0008270">
    <property type="term" value="F:zinc ion binding"/>
    <property type="evidence" value="ECO:0007669"/>
    <property type="project" value="UniProtKB-KW"/>
</dbReference>
<dbReference type="InterPro" id="IPR017907">
    <property type="entry name" value="Znf_RING_CS"/>
</dbReference>
<dbReference type="InterPro" id="IPR001841">
    <property type="entry name" value="Znf_RING"/>
</dbReference>
<dbReference type="CDD" id="cd20341">
    <property type="entry name" value="BRcat_RBR_RNF14"/>
    <property type="match status" value="1"/>
</dbReference>
<dbReference type="GeneID" id="110983790"/>
<evidence type="ECO:0000313" key="16">
    <source>
        <dbReference type="Proteomes" id="UP000694845"/>
    </source>
</evidence>
<name>A0A8B7Z6U4_ACAPL</name>
<keyword evidence="7 11" id="KW-0863">Zinc-finger</keyword>
<comment type="catalytic activity">
    <reaction evidence="1">
        <text>[E2 ubiquitin-conjugating enzyme]-S-ubiquitinyl-L-cysteine + [acceptor protein]-L-lysine = [E2 ubiquitin-conjugating enzyme]-L-cysteine + [acceptor protein]-N(6)-ubiquitinyl-L-lysine.</text>
        <dbReference type="EC" id="2.3.2.31"/>
    </reaction>
</comment>
<evidence type="ECO:0000256" key="8">
    <source>
        <dbReference type="ARBA" id="ARBA00022786"/>
    </source>
</evidence>
<dbReference type="Pfam" id="PF22191">
    <property type="entry name" value="IBR_1"/>
    <property type="match status" value="1"/>
</dbReference>
<dbReference type="InterPro" id="IPR006575">
    <property type="entry name" value="RWD_dom"/>
</dbReference>
<protein>
    <recommendedName>
        <fullName evidence="3">RBR-type E3 ubiquitin transferase</fullName>
        <ecNumber evidence="3">2.3.2.31</ecNumber>
    </recommendedName>
</protein>
<dbReference type="AlphaFoldDB" id="A0A8B7Z6U4"/>
<feature type="domain" description="RING-type" evidence="15">
    <location>
        <begin position="210"/>
        <end position="484"/>
    </location>
</feature>
<dbReference type="Proteomes" id="UP000694845">
    <property type="component" value="Unplaced"/>
</dbReference>
<dbReference type="PROSITE" id="PS50089">
    <property type="entry name" value="ZF_RING_2"/>
    <property type="match status" value="1"/>
</dbReference>
<dbReference type="KEGG" id="aplc:110983790"/>
<evidence type="ECO:0000256" key="6">
    <source>
        <dbReference type="ARBA" id="ARBA00022737"/>
    </source>
</evidence>
<dbReference type="SUPFAM" id="SSF54495">
    <property type="entry name" value="UBC-like"/>
    <property type="match status" value="1"/>
</dbReference>
<keyword evidence="5" id="KW-0479">Metal-binding</keyword>
<evidence type="ECO:0000259" key="14">
    <source>
        <dbReference type="PROSITE" id="PS50908"/>
    </source>
</evidence>
<gene>
    <name evidence="17" type="primary">LOC110983790</name>
</gene>
<evidence type="ECO:0000256" key="3">
    <source>
        <dbReference type="ARBA" id="ARBA00012251"/>
    </source>
</evidence>
<dbReference type="Pfam" id="PF01485">
    <property type="entry name" value="IBR"/>
    <property type="match status" value="1"/>
</dbReference>
<organism evidence="16 17">
    <name type="scientific">Acanthaster planci</name>
    <name type="common">Crown-of-thorns starfish</name>
    <dbReference type="NCBI Taxonomy" id="133434"/>
    <lineage>
        <taxon>Eukaryota</taxon>
        <taxon>Metazoa</taxon>
        <taxon>Echinodermata</taxon>
        <taxon>Eleutherozoa</taxon>
        <taxon>Asterozoa</taxon>
        <taxon>Asteroidea</taxon>
        <taxon>Valvatacea</taxon>
        <taxon>Valvatida</taxon>
        <taxon>Acanthasteridae</taxon>
        <taxon>Acanthaster</taxon>
    </lineage>
</organism>
<feature type="domain" description="RING-type" evidence="13">
    <location>
        <begin position="214"/>
        <end position="260"/>
    </location>
</feature>
<dbReference type="FunFam" id="3.30.40.10:FF:000186">
    <property type="entry name" value="RBR-type E3 ubiquitin transferase"/>
    <property type="match status" value="1"/>
</dbReference>
<dbReference type="PROSITE" id="PS51873">
    <property type="entry name" value="TRIAD"/>
    <property type="match status" value="1"/>
</dbReference>
<feature type="region of interest" description="Disordered" evidence="12">
    <location>
        <begin position="405"/>
        <end position="425"/>
    </location>
</feature>
<dbReference type="InterPro" id="IPR044066">
    <property type="entry name" value="TRIAD_supradom"/>
</dbReference>
<keyword evidence="9" id="KW-0862">Zinc</keyword>
<dbReference type="InterPro" id="IPR013083">
    <property type="entry name" value="Znf_RING/FYVE/PHD"/>
</dbReference>
<evidence type="ECO:0000256" key="12">
    <source>
        <dbReference type="SAM" id="MobiDB-lite"/>
    </source>
</evidence>
<dbReference type="SUPFAM" id="SSF57850">
    <property type="entry name" value="RING/U-box"/>
    <property type="match status" value="3"/>
</dbReference>
<evidence type="ECO:0000256" key="7">
    <source>
        <dbReference type="ARBA" id="ARBA00022771"/>
    </source>
</evidence>
<dbReference type="CDD" id="cd20354">
    <property type="entry name" value="Rcat_RBR_RNF14"/>
    <property type="match status" value="1"/>
</dbReference>
<dbReference type="InterPro" id="IPR016135">
    <property type="entry name" value="UBQ-conjugating_enzyme/RWD"/>
</dbReference>
<evidence type="ECO:0000256" key="10">
    <source>
        <dbReference type="ARBA" id="ARBA00044508"/>
    </source>
</evidence>
<evidence type="ECO:0000256" key="2">
    <source>
        <dbReference type="ARBA" id="ARBA00004906"/>
    </source>
</evidence>
<dbReference type="CDD" id="cd23820">
    <property type="entry name" value="RWD_RNF14"/>
    <property type="match status" value="1"/>
</dbReference>
<keyword evidence="4" id="KW-0808">Transferase</keyword>
<keyword evidence="16" id="KW-1185">Reference proteome</keyword>
<evidence type="ECO:0000256" key="1">
    <source>
        <dbReference type="ARBA" id="ARBA00001798"/>
    </source>
</evidence>
<dbReference type="InterPro" id="IPR031127">
    <property type="entry name" value="E3_UB_ligase_RBR"/>
</dbReference>
<evidence type="ECO:0000259" key="15">
    <source>
        <dbReference type="PROSITE" id="PS51873"/>
    </source>
</evidence>
<dbReference type="GO" id="GO:0016567">
    <property type="term" value="P:protein ubiquitination"/>
    <property type="evidence" value="ECO:0007669"/>
    <property type="project" value="InterPro"/>
</dbReference>
<dbReference type="InterPro" id="IPR002867">
    <property type="entry name" value="IBR_dom"/>
</dbReference>
<reference evidence="17" key="1">
    <citation type="submission" date="2025-08" db="UniProtKB">
        <authorList>
            <consortium name="RefSeq"/>
        </authorList>
    </citation>
    <scope>IDENTIFICATION</scope>
</reference>
<evidence type="ECO:0000259" key="13">
    <source>
        <dbReference type="PROSITE" id="PS50089"/>
    </source>
</evidence>